<keyword evidence="4" id="KW-1185">Reference proteome</keyword>
<dbReference type="InterPro" id="IPR008991">
    <property type="entry name" value="Translation_prot_SH3-like_sf"/>
</dbReference>
<comment type="caution">
    <text evidence="3">The sequence shown here is derived from an EMBL/GenBank/DDBJ whole genome shotgun (WGS) entry which is preliminary data.</text>
</comment>
<keyword evidence="2" id="KW-1133">Transmembrane helix</keyword>
<dbReference type="AlphaFoldDB" id="S7XU08"/>
<keyword evidence="3" id="KW-0689">Ribosomal protein</keyword>
<dbReference type="PDB" id="8P60">
    <property type="method" value="EM"/>
    <property type="resolution" value="14.30 A"/>
    <property type="chains" value="KZ0/LZ0=1-153"/>
</dbReference>
<dbReference type="InterPro" id="IPR038655">
    <property type="entry name" value="Ribosomal_eL27_sf"/>
</dbReference>
<dbReference type="Proteomes" id="UP000014978">
    <property type="component" value="Unassembled WGS sequence"/>
</dbReference>
<evidence type="ECO:0000313" key="4">
    <source>
        <dbReference type="Proteomes" id="UP000014978"/>
    </source>
</evidence>
<dbReference type="InterPro" id="IPR001141">
    <property type="entry name" value="Ribosomal_eL27"/>
</dbReference>
<dbReference type="OrthoDB" id="2365484at2759"/>
<dbReference type="GO" id="GO:0006412">
    <property type="term" value="P:translation"/>
    <property type="evidence" value="ECO:0007669"/>
    <property type="project" value="InterPro"/>
</dbReference>
<evidence type="ECO:0007829" key="5">
    <source>
        <dbReference type="PDB" id="7QCA"/>
    </source>
</evidence>
<protein>
    <submittedName>
        <fullName evidence="3">60S ribosomal protein L27</fullName>
    </submittedName>
</protein>
<organism evidence="3 4">
    <name type="scientific">Spraguea lophii (strain 42_110)</name>
    <name type="common">Microsporidian parasite</name>
    <dbReference type="NCBI Taxonomy" id="1358809"/>
    <lineage>
        <taxon>Eukaryota</taxon>
        <taxon>Fungi</taxon>
        <taxon>Fungi incertae sedis</taxon>
        <taxon>Microsporidia</taxon>
        <taxon>Spragueidae</taxon>
        <taxon>Spraguea</taxon>
    </lineage>
</organism>
<dbReference type="HOGENOM" id="CLU_067359_2_1_1"/>
<evidence type="ECO:0000256" key="1">
    <source>
        <dbReference type="ARBA" id="ARBA00009124"/>
    </source>
</evidence>
<gene>
    <name evidence="3" type="ORF">SLOPH_66</name>
</gene>
<dbReference type="SUPFAM" id="SSF50104">
    <property type="entry name" value="Translation proteins SH3-like domain"/>
    <property type="match status" value="1"/>
</dbReference>
<evidence type="ECO:0000256" key="2">
    <source>
        <dbReference type="SAM" id="Phobius"/>
    </source>
</evidence>
<proteinExistence type="evidence at protein level"/>
<dbReference type="Gene3D" id="2.30.30.770">
    <property type="match status" value="1"/>
</dbReference>
<dbReference type="FunCoup" id="S7XU08">
    <property type="interactions" value="166"/>
</dbReference>
<dbReference type="VEuPathDB" id="MicrosporidiaDB:SLOPH_66"/>
<dbReference type="PDB" id="8P5D">
    <property type="method" value="EM"/>
    <property type="resolution" value="10.80 A"/>
    <property type="chains" value="LZ0=1-153"/>
</dbReference>
<reference evidence="4" key="1">
    <citation type="journal article" date="2013" name="PLoS Genet.">
        <title>The genome of Spraguea lophii and the basis of host-microsporidian interactions.</title>
        <authorList>
            <person name="Campbell S.E."/>
            <person name="Williams T.A."/>
            <person name="Yousuf A."/>
            <person name="Soanes D.M."/>
            <person name="Paszkiewicz K.H."/>
            <person name="Williams B.A.P."/>
        </authorList>
    </citation>
    <scope>NUCLEOTIDE SEQUENCE [LARGE SCALE GENOMIC DNA]</scope>
    <source>
        <strain evidence="4">42_110</strain>
    </source>
</reference>
<dbReference type="GO" id="GO:0003735">
    <property type="term" value="F:structural constituent of ribosome"/>
    <property type="evidence" value="ECO:0007669"/>
    <property type="project" value="InterPro"/>
</dbReference>
<evidence type="ECO:0007829" key="6">
    <source>
        <dbReference type="PDB" id="8P5D"/>
    </source>
</evidence>
<dbReference type="EMDB" id="EMD-17457"/>
<keyword evidence="2" id="KW-0472">Membrane</keyword>
<name>S7XU08_SPRLO</name>
<feature type="transmembrane region" description="Helical" evidence="2">
    <location>
        <begin position="20"/>
        <end position="40"/>
    </location>
</feature>
<reference evidence="5 6" key="2">
    <citation type="journal article" date="2023" name="Nat. Microbiol.">
        <title>CryoEM reveals that ribosomes in microsporidian spores are locked in a dimeric hibernating state.</title>
        <authorList>
            <person name="McLaren M."/>
            <person name="Conners R."/>
            <person name="Isupov M.N."/>
            <person name="Gil-Diez P."/>
            <person name="Gambelli L."/>
            <person name="Gold V.A.M."/>
            <person name="Walter A."/>
            <person name="Connell S.R."/>
            <person name="Williams B."/>
            <person name="Daum B."/>
        </authorList>
    </citation>
    <scope>STRUCTURE BY ELECTRON MICROSCOPY (2.79 ANGSTROMS)</scope>
</reference>
<evidence type="ECO:0000313" key="3">
    <source>
        <dbReference type="EMBL" id="EPR79388.1"/>
    </source>
</evidence>
<dbReference type="PDB" id="7QCA">
    <property type="method" value="EM"/>
    <property type="resolution" value="2.79 A"/>
    <property type="chains" value="LZ0=1-153"/>
</dbReference>
<accession>S7XU08</accession>
<dbReference type="OMA" id="MHVLATE"/>
<dbReference type="InParanoid" id="S7XU08"/>
<dbReference type="STRING" id="1358809.S7XU08"/>
<keyword evidence="3" id="KW-0687">Ribonucleoprotein</keyword>
<keyword evidence="5 6" id="KW-0002">3D-structure</keyword>
<comment type="similarity">
    <text evidence="1">Belongs to the eukaryotic ribosomal protein eL27 family.</text>
</comment>
<sequence>MKPTFIIRINLFFPFKKYFFLFHIFFLFFIFFCPMSETLFEKNMFVLLNRGRFAGNKGIIVDTDLENNRIIIAGVSKIPKNKKRKTIVFLKKMNPMHIMATTYKRDIGLSLDNLDSIFEDKVKKAVALNRVREIFNKNKNNEGFAWLYKKLEI</sequence>
<dbReference type="EMDB" id="EMD-13892"/>
<keyword evidence="2" id="KW-0812">Transmembrane</keyword>
<dbReference type="GO" id="GO:0005840">
    <property type="term" value="C:ribosome"/>
    <property type="evidence" value="ECO:0007669"/>
    <property type="project" value="UniProtKB-KW"/>
</dbReference>
<dbReference type="Pfam" id="PF01777">
    <property type="entry name" value="Ribosomal_L27e"/>
    <property type="match status" value="1"/>
</dbReference>
<dbReference type="EMBL" id="ATCN01000275">
    <property type="protein sequence ID" value="EPR79388.1"/>
    <property type="molecule type" value="Genomic_DNA"/>
</dbReference>
<dbReference type="EMDB" id="EMD-17448"/>